<evidence type="ECO:0000259" key="8">
    <source>
        <dbReference type="PROSITE" id="PS51270"/>
    </source>
</evidence>
<dbReference type="SUPFAM" id="SSF161245">
    <property type="entry name" value="Zinc hairpin stack"/>
    <property type="match status" value="1"/>
</dbReference>
<evidence type="ECO:0000256" key="2">
    <source>
        <dbReference type="ARBA" id="ARBA00022771"/>
    </source>
</evidence>
<feature type="region of interest" description="Disordered" evidence="5">
    <location>
        <begin position="303"/>
        <end position="324"/>
    </location>
</feature>
<gene>
    <name evidence="9" type="primary">MIEL1_1</name>
    <name evidence="9" type="ORF">A4A49_31641</name>
</gene>
<dbReference type="InterPro" id="IPR008913">
    <property type="entry name" value="Znf_CHY"/>
</dbReference>
<proteinExistence type="predicted"/>
<dbReference type="Gene3D" id="3.30.40.10">
    <property type="entry name" value="Zinc/RING finger domain, C3HC4 (zinc finger)"/>
    <property type="match status" value="1"/>
</dbReference>
<keyword evidence="10" id="KW-1185">Reference proteome</keyword>
<dbReference type="AlphaFoldDB" id="A0A314L294"/>
<dbReference type="Gramene" id="OIT35139">
    <property type="protein sequence ID" value="OIT35139"/>
    <property type="gene ID" value="A4A49_31641"/>
</dbReference>
<dbReference type="InterPro" id="IPR037274">
    <property type="entry name" value="Znf_CHY_sf"/>
</dbReference>
<dbReference type="PANTHER" id="PTHR21319:SF54">
    <property type="entry name" value="E3 UBIQUITIN-PROTEIN LIGASE RZFP34-LIKE"/>
    <property type="match status" value="1"/>
</dbReference>
<sequence>METGSQEQGISHSLADDKSMTEIGSGNYGCSHYRRRCKIRAPCCDEIFDCRHCHNDSKNSLEVGPLERHDVPRHDIKRKELNEEPLRFICVVYVSSAILVEFTFAVRMTFLVRSFAHCATQNRMFNKHVFIVGFVWGSSIAQKCNFFDDDVSKDQYHCDKCGICRTGGDNNFFHCDRCEWCYSNLMKESHICIERAMHHNCPVCFEYVFDTTKNITVLPCGHTMHLECVMQMEQHFQYSCPVSSRSYCDMSRVWEKLDQEVASTPMPEMYQNKMVWILCNDCGETSEVNFHIVARKCPNCKSYNSRQTRGSPSSCSSSIEEMVR</sequence>
<dbReference type="PROSITE" id="PS50089">
    <property type="entry name" value="ZF_RING_2"/>
    <property type="match status" value="1"/>
</dbReference>
<dbReference type="Pfam" id="PF05495">
    <property type="entry name" value="zf-CHY"/>
    <property type="match status" value="1"/>
</dbReference>
<dbReference type="PROSITE" id="PS51270">
    <property type="entry name" value="ZF_CTCHY"/>
    <property type="match status" value="1"/>
</dbReference>
<reference evidence="9" key="1">
    <citation type="submission" date="2016-11" db="EMBL/GenBank/DDBJ databases">
        <title>The genome of Nicotiana attenuata.</title>
        <authorList>
            <person name="Xu S."/>
            <person name="Brockmoeller T."/>
            <person name="Gaquerel E."/>
            <person name="Navarro A."/>
            <person name="Kuhl H."/>
            <person name="Gase K."/>
            <person name="Ling Z."/>
            <person name="Zhou W."/>
            <person name="Kreitzer C."/>
            <person name="Stanke M."/>
            <person name="Tang H."/>
            <person name="Lyons E."/>
            <person name="Pandey P."/>
            <person name="Pandey S.P."/>
            <person name="Timmermann B."/>
            <person name="Baldwin I.T."/>
        </authorList>
    </citation>
    <scope>NUCLEOTIDE SEQUENCE [LARGE SCALE GENOMIC DNA]</scope>
    <source>
        <strain evidence="9">UT</strain>
    </source>
</reference>
<dbReference type="GO" id="GO:0016567">
    <property type="term" value="P:protein ubiquitination"/>
    <property type="evidence" value="ECO:0007669"/>
    <property type="project" value="TreeGrafter"/>
</dbReference>
<keyword evidence="3" id="KW-0862">Zinc</keyword>
<feature type="domain" description="CHY-type" evidence="7">
    <location>
        <begin position="23"/>
        <end position="96"/>
    </location>
</feature>
<dbReference type="GO" id="GO:0008270">
    <property type="term" value="F:zinc ion binding"/>
    <property type="evidence" value="ECO:0007669"/>
    <property type="project" value="UniProtKB-KW"/>
</dbReference>
<dbReference type="InterPro" id="IPR037275">
    <property type="entry name" value="Znf_CTCHY_sf"/>
</dbReference>
<evidence type="ECO:0000256" key="4">
    <source>
        <dbReference type="PROSITE-ProRule" id="PRU00601"/>
    </source>
</evidence>
<dbReference type="InterPro" id="IPR039512">
    <property type="entry name" value="RCHY1_zinc-ribbon"/>
</dbReference>
<protein>
    <submittedName>
        <fullName evidence="9">E3 ubiquitin-protein ligase miel1</fullName>
    </submittedName>
</protein>
<evidence type="ECO:0000256" key="3">
    <source>
        <dbReference type="ARBA" id="ARBA00022833"/>
    </source>
</evidence>
<keyword evidence="2 4" id="KW-0863">Zinc-finger</keyword>
<accession>A0A314L294</accession>
<dbReference type="Pfam" id="PF13639">
    <property type="entry name" value="zf-RING_2"/>
    <property type="match status" value="1"/>
</dbReference>
<dbReference type="GO" id="GO:0061630">
    <property type="term" value="F:ubiquitin protein ligase activity"/>
    <property type="evidence" value="ECO:0007669"/>
    <property type="project" value="TreeGrafter"/>
</dbReference>
<feature type="domain" description="CTCHY-type" evidence="8">
    <location>
        <begin position="136"/>
        <end position="200"/>
    </location>
</feature>
<feature type="domain" description="RING-type" evidence="6">
    <location>
        <begin position="201"/>
        <end position="242"/>
    </location>
</feature>
<organism evidence="9 10">
    <name type="scientific">Nicotiana attenuata</name>
    <name type="common">Coyote tobacco</name>
    <dbReference type="NCBI Taxonomy" id="49451"/>
    <lineage>
        <taxon>Eukaryota</taxon>
        <taxon>Viridiplantae</taxon>
        <taxon>Streptophyta</taxon>
        <taxon>Embryophyta</taxon>
        <taxon>Tracheophyta</taxon>
        <taxon>Spermatophyta</taxon>
        <taxon>Magnoliopsida</taxon>
        <taxon>eudicotyledons</taxon>
        <taxon>Gunneridae</taxon>
        <taxon>Pentapetalae</taxon>
        <taxon>asterids</taxon>
        <taxon>lamiids</taxon>
        <taxon>Solanales</taxon>
        <taxon>Solanaceae</taxon>
        <taxon>Nicotianoideae</taxon>
        <taxon>Nicotianeae</taxon>
        <taxon>Nicotiana</taxon>
    </lineage>
</organism>
<dbReference type="PANTHER" id="PTHR21319">
    <property type="entry name" value="RING FINGER AND CHY ZINC FINGER DOMAIN-CONTAINING PROTEIN 1"/>
    <property type="match status" value="1"/>
</dbReference>
<dbReference type="Pfam" id="PF14599">
    <property type="entry name" value="zinc_ribbon_6"/>
    <property type="match status" value="1"/>
</dbReference>
<dbReference type="STRING" id="49451.A0A314L294"/>
<dbReference type="SMR" id="A0A314L294"/>
<evidence type="ECO:0000256" key="1">
    <source>
        <dbReference type="ARBA" id="ARBA00022723"/>
    </source>
</evidence>
<dbReference type="SUPFAM" id="SSF57850">
    <property type="entry name" value="RING/U-box"/>
    <property type="match status" value="1"/>
</dbReference>
<evidence type="ECO:0000313" key="9">
    <source>
        <dbReference type="EMBL" id="OIT35139.1"/>
    </source>
</evidence>
<evidence type="ECO:0000259" key="6">
    <source>
        <dbReference type="PROSITE" id="PS50089"/>
    </source>
</evidence>
<dbReference type="SUPFAM" id="SSF161219">
    <property type="entry name" value="CHY zinc finger-like"/>
    <property type="match status" value="1"/>
</dbReference>
<dbReference type="GO" id="GO:0005634">
    <property type="term" value="C:nucleus"/>
    <property type="evidence" value="ECO:0007669"/>
    <property type="project" value="TreeGrafter"/>
</dbReference>
<name>A0A314L294_NICAT</name>
<dbReference type="PROSITE" id="PS51266">
    <property type="entry name" value="ZF_CHY"/>
    <property type="match status" value="1"/>
</dbReference>
<dbReference type="Gene3D" id="2.20.28.10">
    <property type="match status" value="1"/>
</dbReference>
<dbReference type="InterPro" id="IPR017921">
    <property type="entry name" value="Znf_CTCHY"/>
</dbReference>
<dbReference type="EMBL" id="MJEQ01000602">
    <property type="protein sequence ID" value="OIT35139.1"/>
    <property type="molecule type" value="Genomic_DNA"/>
</dbReference>
<dbReference type="InterPro" id="IPR001841">
    <property type="entry name" value="Znf_RING"/>
</dbReference>
<dbReference type="GO" id="GO:0006511">
    <property type="term" value="P:ubiquitin-dependent protein catabolic process"/>
    <property type="evidence" value="ECO:0007669"/>
    <property type="project" value="TreeGrafter"/>
</dbReference>
<comment type="caution">
    <text evidence="9">The sequence shown here is derived from an EMBL/GenBank/DDBJ whole genome shotgun (WGS) entry which is preliminary data.</text>
</comment>
<dbReference type="Proteomes" id="UP000187609">
    <property type="component" value="Unassembled WGS sequence"/>
</dbReference>
<evidence type="ECO:0000313" key="10">
    <source>
        <dbReference type="Proteomes" id="UP000187609"/>
    </source>
</evidence>
<dbReference type="SMART" id="SM00184">
    <property type="entry name" value="RING"/>
    <property type="match status" value="1"/>
</dbReference>
<evidence type="ECO:0000259" key="7">
    <source>
        <dbReference type="PROSITE" id="PS51266"/>
    </source>
</evidence>
<keyword evidence="1" id="KW-0479">Metal-binding</keyword>
<evidence type="ECO:0000256" key="5">
    <source>
        <dbReference type="SAM" id="MobiDB-lite"/>
    </source>
</evidence>
<dbReference type="InterPro" id="IPR013083">
    <property type="entry name" value="Znf_RING/FYVE/PHD"/>
</dbReference>